<reference evidence="2" key="1">
    <citation type="submission" date="2015-11" db="EMBL/GenBank/DDBJ databases">
        <authorList>
            <person name="Anvar S.Y."/>
        </authorList>
    </citation>
    <scope>NUCLEOTIDE SEQUENCE [LARGE SCALE GENOMIC DNA]</scope>
</reference>
<dbReference type="EMBL" id="LN907858">
    <property type="protein sequence ID" value="CUU39468.1"/>
    <property type="molecule type" value="Genomic_DNA"/>
</dbReference>
<evidence type="ECO:0000313" key="2">
    <source>
        <dbReference type="Proteomes" id="UP000064525"/>
    </source>
</evidence>
<accession>A0A0S4PTW7</accession>
<protein>
    <submittedName>
        <fullName evidence="1">Uncharacterized protein</fullName>
    </submittedName>
</protein>
<dbReference type="PATRIC" id="fig|76936.10.peg.569"/>
<dbReference type="GeneID" id="78152246"/>
<dbReference type="KEGG" id="hty:BN2458_PEG0582"/>
<proteinExistence type="predicted"/>
<dbReference type="RefSeq" id="WP_156407274.1">
    <property type="nucleotide sequence ID" value="NZ_CAMWBC010000021.1"/>
</dbReference>
<organism evidence="1 2">
    <name type="scientific">Helicobacter typhlonius</name>
    <dbReference type="NCBI Taxonomy" id="76936"/>
    <lineage>
        <taxon>Bacteria</taxon>
        <taxon>Pseudomonadati</taxon>
        <taxon>Campylobacterota</taxon>
        <taxon>Epsilonproteobacteria</taxon>
        <taxon>Campylobacterales</taxon>
        <taxon>Helicobacteraceae</taxon>
        <taxon>Helicobacter</taxon>
    </lineage>
</organism>
<evidence type="ECO:0000313" key="1">
    <source>
        <dbReference type="EMBL" id="CUU39468.1"/>
    </source>
</evidence>
<name>A0A0S4PTW7_9HELI</name>
<dbReference type="AlphaFoldDB" id="A0A0S4PTW7"/>
<sequence length="45" mass="5164">MRFVALVPHANRSLYFIIHRILLAPTTFFATQSTSQNCVIESKKL</sequence>
<gene>
    <name evidence="1" type="ORF">BN2458_PEG0582</name>
</gene>
<dbReference type="Proteomes" id="UP000064525">
    <property type="component" value="Chromosome I"/>
</dbReference>